<keyword evidence="1 5" id="KW-0808">Transferase</keyword>
<evidence type="ECO:0000256" key="2">
    <source>
        <dbReference type="ARBA" id="ARBA00022695"/>
    </source>
</evidence>
<dbReference type="Gene3D" id="3.90.550.10">
    <property type="entry name" value="Spore Coat Polysaccharide Biosynthesis Protein SpsA, Chain A"/>
    <property type="match status" value="1"/>
</dbReference>
<comment type="catalytic activity">
    <reaction evidence="5">
        <text>(2R)-3-phosphoglycerate + GTP + H(+) = 3-[(R)-glyceryl]-diphospho-5'-guanosine + diphosphate</text>
        <dbReference type="Rhea" id="RHEA:63440"/>
        <dbReference type="ChEBI" id="CHEBI:15378"/>
        <dbReference type="ChEBI" id="CHEBI:33019"/>
        <dbReference type="ChEBI" id="CHEBI:37565"/>
        <dbReference type="ChEBI" id="CHEBI:58272"/>
        <dbReference type="ChEBI" id="CHEBI:147306"/>
        <dbReference type="EC" id="2.7.7.106"/>
    </reaction>
</comment>
<comment type="function">
    <text evidence="5">Guanylyltransferase that catalyzes the activation of (2R)-3-phosphoglycerate (3PG) as 3-[(R)-glyceryl]-diphospho-5'-guanosine, via the condensation of 3PG with GTP. It is involved in the biosynthesis of a derivative of the hydride carrier cofactor coenzyme F420, 3PG-F420.</text>
</comment>
<dbReference type="Proteomes" id="UP000565262">
    <property type="component" value="Unassembled WGS sequence"/>
</dbReference>
<dbReference type="GO" id="GO:0005525">
    <property type="term" value="F:GTP binding"/>
    <property type="evidence" value="ECO:0007669"/>
    <property type="project" value="UniProtKB-KW"/>
</dbReference>
<proteinExistence type="inferred from homology"/>
<evidence type="ECO:0000256" key="1">
    <source>
        <dbReference type="ARBA" id="ARBA00022679"/>
    </source>
</evidence>
<dbReference type="Pfam" id="PF01983">
    <property type="entry name" value="CofC"/>
    <property type="match status" value="1"/>
</dbReference>
<evidence type="ECO:0000313" key="6">
    <source>
        <dbReference type="EMBL" id="MBB1485092.1"/>
    </source>
</evidence>
<accession>A0A839IKM7</accession>
<dbReference type="EMBL" id="JACJFM010000001">
    <property type="protein sequence ID" value="MBB1485092.1"/>
    <property type="molecule type" value="Genomic_DNA"/>
</dbReference>
<gene>
    <name evidence="6" type="primary">cofC</name>
    <name evidence="5" type="synonym">fbiD</name>
    <name evidence="6" type="ORF">H4O21_00475</name>
</gene>
<name>A0A839IKM7_9GAMM</name>
<dbReference type="PANTHER" id="PTHR40392:SF1">
    <property type="entry name" value="2-PHOSPHO-L-LACTATE GUANYLYLTRANSFERASE"/>
    <property type="match status" value="1"/>
</dbReference>
<comment type="caution">
    <text evidence="6">The sequence shown here is derived from an EMBL/GenBank/DDBJ whole genome shotgun (WGS) entry which is preliminary data.</text>
</comment>
<dbReference type="SUPFAM" id="SSF53448">
    <property type="entry name" value="Nucleotide-diphospho-sugar transferases"/>
    <property type="match status" value="1"/>
</dbReference>
<protein>
    <recommendedName>
        <fullName evidence="5">3-phospho-D-glycerate guanylyltransferase</fullName>
        <shortName evidence="5">3PG guanylyltransferase</shortName>
        <ecNumber evidence="5">2.7.7.106</ecNumber>
    </recommendedName>
</protein>
<comment type="similarity">
    <text evidence="5">Belongs to the CofC family.</text>
</comment>
<comment type="pathway">
    <text evidence="5">Cofactor biosynthesis; coenzyme F420 biosynthesis.</text>
</comment>
<dbReference type="EC" id="2.7.7.106" evidence="5"/>
<dbReference type="PANTHER" id="PTHR40392">
    <property type="entry name" value="2-PHOSPHO-L-LACTATE GUANYLYLTRANSFERASE"/>
    <property type="match status" value="1"/>
</dbReference>
<sequence length="206" mass="22613">MSICIVVPMKSPHRAKQRLSQDLSPVQRQALAIQLFRHTLSFLRSYFSDLDTLVVSDSEEVLATAREYNCLTLQQDGPSGLNPAVQDAAHWVSQRDYNGMLVLPGDLALLNVADITQLLNEASAHDAVLAIADDGGTNALLVQPADSLCFSYGHNSALKHQQECVRRGLSFKALNLPRLALDIDQLKDLQQAEEASSEALQGWNYA</sequence>
<dbReference type="HAMAP" id="MF_02114">
    <property type="entry name" value="CofC"/>
    <property type="match status" value="1"/>
</dbReference>
<evidence type="ECO:0000256" key="3">
    <source>
        <dbReference type="ARBA" id="ARBA00022741"/>
    </source>
</evidence>
<dbReference type="GO" id="GO:0043814">
    <property type="term" value="F:phospholactate guanylyltransferase activity"/>
    <property type="evidence" value="ECO:0007669"/>
    <property type="project" value="InterPro"/>
</dbReference>
<dbReference type="NCBIfam" id="TIGR03552">
    <property type="entry name" value="F420_cofC"/>
    <property type="match status" value="1"/>
</dbReference>
<dbReference type="AlphaFoldDB" id="A0A839IKM7"/>
<evidence type="ECO:0000256" key="4">
    <source>
        <dbReference type="ARBA" id="ARBA00023134"/>
    </source>
</evidence>
<dbReference type="RefSeq" id="WP_182806850.1">
    <property type="nucleotide sequence ID" value="NZ_JACJFM010000001.1"/>
</dbReference>
<evidence type="ECO:0000256" key="5">
    <source>
        <dbReference type="HAMAP-Rule" id="MF_02114"/>
    </source>
</evidence>
<keyword evidence="3 5" id="KW-0547">Nucleotide-binding</keyword>
<keyword evidence="7" id="KW-1185">Reference proteome</keyword>
<reference evidence="6 7" key="1">
    <citation type="submission" date="2020-08" db="EMBL/GenBank/DDBJ databases">
        <title>Oceanospirillum sp. nov. isolated from marine sediment.</title>
        <authorList>
            <person name="Ji X."/>
        </authorList>
    </citation>
    <scope>NUCLEOTIDE SEQUENCE [LARGE SCALE GENOMIC DNA]</scope>
    <source>
        <strain evidence="6 7">D5</strain>
    </source>
</reference>
<keyword evidence="2 5" id="KW-0548">Nucleotidyltransferase</keyword>
<evidence type="ECO:0000313" key="7">
    <source>
        <dbReference type="Proteomes" id="UP000565262"/>
    </source>
</evidence>
<dbReference type="UniPathway" id="UPA00071"/>
<dbReference type="GO" id="GO:0052645">
    <property type="term" value="P:F420-0 metabolic process"/>
    <property type="evidence" value="ECO:0007669"/>
    <property type="project" value="UniProtKB-UniRule"/>
</dbReference>
<keyword evidence="4 5" id="KW-0342">GTP-binding</keyword>
<dbReference type="InterPro" id="IPR002835">
    <property type="entry name" value="CofC"/>
</dbReference>
<organism evidence="6 7">
    <name type="scientific">Oceanospirillum sediminis</name>
    <dbReference type="NCBI Taxonomy" id="2760088"/>
    <lineage>
        <taxon>Bacteria</taxon>
        <taxon>Pseudomonadati</taxon>
        <taxon>Pseudomonadota</taxon>
        <taxon>Gammaproteobacteria</taxon>
        <taxon>Oceanospirillales</taxon>
        <taxon>Oceanospirillaceae</taxon>
        <taxon>Oceanospirillum</taxon>
    </lineage>
</organism>
<dbReference type="InterPro" id="IPR029044">
    <property type="entry name" value="Nucleotide-diphossugar_trans"/>
</dbReference>